<reference evidence="6" key="1">
    <citation type="submission" date="2022-02" db="EMBL/GenBank/DDBJ databases">
        <authorList>
            <person name="Henning P.M."/>
            <person name="McCubbin A.G."/>
            <person name="Shore J.S."/>
        </authorList>
    </citation>
    <scope>NUCLEOTIDE SEQUENCE</scope>
    <source>
        <strain evidence="6">F60SS</strain>
        <tissue evidence="6">Leaves</tissue>
    </source>
</reference>
<dbReference type="GO" id="GO:0033768">
    <property type="term" value="C:SUMO-targeted ubiquitin ligase complex"/>
    <property type="evidence" value="ECO:0007669"/>
    <property type="project" value="TreeGrafter"/>
</dbReference>
<dbReference type="GO" id="GO:0006511">
    <property type="term" value="P:ubiquitin-dependent protein catabolic process"/>
    <property type="evidence" value="ECO:0007669"/>
    <property type="project" value="TreeGrafter"/>
</dbReference>
<dbReference type="PANTHER" id="PTHR47094">
    <property type="entry name" value="ELFLESS, ISOFORM B"/>
    <property type="match status" value="1"/>
</dbReference>
<comment type="caution">
    <text evidence="6">The sequence shown here is derived from an EMBL/GenBank/DDBJ whole genome shotgun (WGS) entry which is preliminary data.</text>
</comment>
<keyword evidence="1" id="KW-0479">Metal-binding</keyword>
<protein>
    <recommendedName>
        <fullName evidence="5">RING-type domain-containing protein</fullName>
    </recommendedName>
</protein>
<evidence type="ECO:0000256" key="4">
    <source>
        <dbReference type="PROSITE-ProRule" id="PRU00175"/>
    </source>
</evidence>
<gene>
    <name evidence="6" type="ORF">Tsubulata_043974</name>
</gene>
<proteinExistence type="predicted"/>
<dbReference type="Pfam" id="PF13923">
    <property type="entry name" value="zf-C3HC4_2"/>
    <property type="match status" value="1"/>
</dbReference>
<dbReference type="InterPro" id="IPR049627">
    <property type="entry name" value="SLX8"/>
</dbReference>
<accession>A0A9Q0JNX9</accession>
<evidence type="ECO:0000256" key="2">
    <source>
        <dbReference type="ARBA" id="ARBA00022771"/>
    </source>
</evidence>
<dbReference type="EMBL" id="JAKUCV010000820">
    <property type="protein sequence ID" value="KAJ4848728.1"/>
    <property type="molecule type" value="Genomic_DNA"/>
</dbReference>
<name>A0A9Q0JNX9_9ROSI</name>
<dbReference type="SMART" id="SM00184">
    <property type="entry name" value="RING"/>
    <property type="match status" value="1"/>
</dbReference>
<dbReference type="GO" id="GO:0032183">
    <property type="term" value="F:SUMO binding"/>
    <property type="evidence" value="ECO:0007669"/>
    <property type="project" value="TreeGrafter"/>
</dbReference>
<evidence type="ECO:0000313" key="7">
    <source>
        <dbReference type="Proteomes" id="UP001141552"/>
    </source>
</evidence>
<reference evidence="6" key="2">
    <citation type="journal article" date="2023" name="Plants (Basel)">
        <title>Annotation of the Turnera subulata (Passifloraceae) Draft Genome Reveals the S-Locus Evolved after the Divergence of Turneroideae from Passifloroideae in a Stepwise Manner.</title>
        <authorList>
            <person name="Henning P.M."/>
            <person name="Roalson E.H."/>
            <person name="Mir W."/>
            <person name="McCubbin A.G."/>
            <person name="Shore J.S."/>
        </authorList>
    </citation>
    <scope>NUCLEOTIDE SEQUENCE</scope>
    <source>
        <strain evidence="6">F60SS</strain>
    </source>
</reference>
<dbReference type="GO" id="GO:0140082">
    <property type="term" value="F:SUMO-ubiquitin ligase activity"/>
    <property type="evidence" value="ECO:0007669"/>
    <property type="project" value="TreeGrafter"/>
</dbReference>
<dbReference type="PROSITE" id="PS00518">
    <property type="entry name" value="ZF_RING_1"/>
    <property type="match status" value="1"/>
</dbReference>
<dbReference type="Proteomes" id="UP001141552">
    <property type="component" value="Unassembled WGS sequence"/>
</dbReference>
<evidence type="ECO:0000313" key="6">
    <source>
        <dbReference type="EMBL" id="KAJ4848728.1"/>
    </source>
</evidence>
<evidence type="ECO:0000259" key="5">
    <source>
        <dbReference type="PROSITE" id="PS50089"/>
    </source>
</evidence>
<dbReference type="OrthoDB" id="6105938at2759"/>
<dbReference type="InterPro" id="IPR001841">
    <property type="entry name" value="Znf_RING"/>
</dbReference>
<dbReference type="PROSITE" id="PS50089">
    <property type="entry name" value="ZF_RING_2"/>
    <property type="match status" value="1"/>
</dbReference>
<keyword evidence="3" id="KW-0862">Zinc</keyword>
<dbReference type="Gene3D" id="3.30.40.10">
    <property type="entry name" value="Zinc/RING finger domain, C3HC4 (zinc finger)"/>
    <property type="match status" value="1"/>
</dbReference>
<dbReference type="AlphaFoldDB" id="A0A9Q0JNX9"/>
<keyword evidence="2 4" id="KW-0863">Zinc-finger</keyword>
<dbReference type="PANTHER" id="PTHR47094:SF1">
    <property type="entry name" value="RING-TYPE E3 UBIQUITIN TRANSFERASE"/>
    <property type="match status" value="1"/>
</dbReference>
<dbReference type="GO" id="GO:0008270">
    <property type="term" value="F:zinc ion binding"/>
    <property type="evidence" value="ECO:0007669"/>
    <property type="project" value="UniProtKB-KW"/>
</dbReference>
<dbReference type="InterPro" id="IPR017907">
    <property type="entry name" value="Znf_RING_CS"/>
</dbReference>
<feature type="domain" description="RING-type" evidence="5">
    <location>
        <begin position="136"/>
        <end position="174"/>
    </location>
</feature>
<dbReference type="SUPFAM" id="SSF57850">
    <property type="entry name" value="RING/U-box"/>
    <property type="match status" value="1"/>
</dbReference>
<dbReference type="InterPro" id="IPR013083">
    <property type="entry name" value="Znf_RING/FYVE/PHD"/>
</dbReference>
<dbReference type="GO" id="GO:0061630">
    <property type="term" value="F:ubiquitin protein ligase activity"/>
    <property type="evidence" value="ECO:0007669"/>
    <property type="project" value="InterPro"/>
</dbReference>
<sequence>MNVLMRAHLSGNLMNSRQTRWIGLDLDLNYPPPEEKVPLYGTHSTSVLSPQNAQTHGVLQDGANQPIADDVHVIDSEIAIISPQIFAEAKKNSKRNIPHATGQDILSAPASKSALCPPESSHHQKVPTPESAVFRCPICLDELREATSTKCGHIFCKECIESAFAASKKCPNCRKKYRGKALFRVHFPALVTSNNGKSSG</sequence>
<organism evidence="6 7">
    <name type="scientific">Turnera subulata</name>
    <dbReference type="NCBI Taxonomy" id="218843"/>
    <lineage>
        <taxon>Eukaryota</taxon>
        <taxon>Viridiplantae</taxon>
        <taxon>Streptophyta</taxon>
        <taxon>Embryophyta</taxon>
        <taxon>Tracheophyta</taxon>
        <taxon>Spermatophyta</taxon>
        <taxon>Magnoliopsida</taxon>
        <taxon>eudicotyledons</taxon>
        <taxon>Gunneridae</taxon>
        <taxon>Pentapetalae</taxon>
        <taxon>rosids</taxon>
        <taxon>fabids</taxon>
        <taxon>Malpighiales</taxon>
        <taxon>Passifloraceae</taxon>
        <taxon>Turnera</taxon>
    </lineage>
</organism>
<keyword evidence="7" id="KW-1185">Reference proteome</keyword>
<evidence type="ECO:0000256" key="3">
    <source>
        <dbReference type="ARBA" id="ARBA00022833"/>
    </source>
</evidence>
<evidence type="ECO:0000256" key="1">
    <source>
        <dbReference type="ARBA" id="ARBA00022723"/>
    </source>
</evidence>